<feature type="transmembrane region" description="Helical" evidence="1">
    <location>
        <begin position="142"/>
        <end position="160"/>
    </location>
</feature>
<gene>
    <name evidence="2" type="ORF">VM95_17855</name>
</gene>
<feature type="transmembrane region" description="Helical" evidence="1">
    <location>
        <begin position="56"/>
        <end position="80"/>
    </location>
</feature>
<feature type="transmembrane region" description="Helical" evidence="1">
    <location>
        <begin position="12"/>
        <end position="33"/>
    </location>
</feature>
<dbReference type="Pfam" id="PF13160">
    <property type="entry name" value="DUF3995"/>
    <property type="match status" value="1"/>
</dbReference>
<evidence type="ECO:0000313" key="3">
    <source>
        <dbReference type="Proteomes" id="UP000033699"/>
    </source>
</evidence>
<keyword evidence="3" id="KW-1185">Reference proteome</keyword>
<proteinExistence type="predicted"/>
<dbReference type="InterPro" id="IPR025058">
    <property type="entry name" value="DUF3995"/>
</dbReference>
<reference evidence="2 3" key="1">
    <citation type="submission" date="2015-02" db="EMBL/GenBank/DDBJ databases">
        <authorList>
            <person name="Ju K.-S."/>
            <person name="Doroghazi J.R."/>
            <person name="Metcalf W."/>
        </authorList>
    </citation>
    <scope>NUCLEOTIDE SEQUENCE [LARGE SCALE GENOMIC DNA]</scope>
    <source>
        <strain evidence="2 3">ATCC 31215</strain>
    </source>
</reference>
<evidence type="ECO:0000256" key="1">
    <source>
        <dbReference type="SAM" id="Phobius"/>
    </source>
</evidence>
<dbReference type="AlphaFoldDB" id="A0A0F2TCV4"/>
<organism evidence="2 3">
    <name type="scientific">Streptomyces rubellomurinus (strain ATCC 31215)</name>
    <dbReference type="NCBI Taxonomy" id="359131"/>
    <lineage>
        <taxon>Bacteria</taxon>
        <taxon>Bacillati</taxon>
        <taxon>Actinomycetota</taxon>
        <taxon>Actinomycetes</taxon>
        <taxon>Kitasatosporales</taxon>
        <taxon>Streptomycetaceae</taxon>
        <taxon>Streptomyces</taxon>
    </lineage>
</organism>
<dbReference type="PATRIC" id="fig|359131.3.peg.4162"/>
<comment type="caution">
    <text evidence="2">The sequence shown here is derived from an EMBL/GenBank/DDBJ whole genome shotgun (WGS) entry which is preliminary data.</text>
</comment>
<accession>A0A0F2TCV4</accession>
<dbReference type="EMBL" id="JZKH01000033">
    <property type="protein sequence ID" value="KJS61028.1"/>
    <property type="molecule type" value="Genomic_DNA"/>
</dbReference>
<feature type="transmembrane region" description="Helical" evidence="1">
    <location>
        <begin position="172"/>
        <end position="196"/>
    </location>
</feature>
<feature type="transmembrane region" description="Helical" evidence="1">
    <location>
        <begin position="100"/>
        <end position="122"/>
    </location>
</feature>
<evidence type="ECO:0000313" key="2">
    <source>
        <dbReference type="EMBL" id="KJS61028.1"/>
    </source>
</evidence>
<keyword evidence="1" id="KW-0812">Transmembrane</keyword>
<dbReference type="Proteomes" id="UP000033699">
    <property type="component" value="Unassembled WGS sequence"/>
</dbReference>
<evidence type="ECO:0008006" key="4">
    <source>
        <dbReference type="Google" id="ProtNLM"/>
    </source>
</evidence>
<protein>
    <recommendedName>
        <fullName evidence="4">DUF3995 domain-containing protein</fullName>
    </recommendedName>
</protein>
<sequence length="197" mass="20946">MHRDPSDRSARWPGYAAAVWGFSFAVPSFYWALGGTALASSTVSPSLVRLMEEHNAGFIAVLWATGALKVVGGVLGLALVSGRTFGRGRWRPWEERLLQLMAWGAAVLLVWHGALFVGQGLLVQAHVISLDPELESVSRWYTYLWGPWFVAGGLAFLLAGRSHLRGVADRRGAVLAGRVGALGALGLSVAAVIAGIG</sequence>
<keyword evidence="1" id="KW-1133">Transmembrane helix</keyword>
<keyword evidence="1" id="KW-0472">Membrane</keyword>
<name>A0A0F2TCV4_STRR3</name>